<protein>
    <submittedName>
        <fullName evidence="1">Uncharacterized protein</fullName>
    </submittedName>
</protein>
<comment type="caution">
    <text evidence="1">The sequence shown here is derived from an EMBL/GenBank/DDBJ whole genome shotgun (WGS) entry which is preliminary data.</text>
</comment>
<name>A0AAD6T4R8_9AGAR</name>
<proteinExistence type="predicted"/>
<evidence type="ECO:0000313" key="1">
    <source>
        <dbReference type="EMBL" id="KAJ7039329.1"/>
    </source>
</evidence>
<keyword evidence="2" id="KW-1185">Reference proteome</keyword>
<dbReference type="EMBL" id="JARJCM010000027">
    <property type="protein sequence ID" value="KAJ7039329.1"/>
    <property type="molecule type" value="Genomic_DNA"/>
</dbReference>
<gene>
    <name evidence="1" type="ORF">C8F04DRAFT_1178877</name>
</gene>
<sequence>MPFWAAAHYLLTLSNNLCSPLRGKARYLITPATTKKTNKVDTSWGYKKCLTRPFLAGGPHYGDSTAPRGTQRGTSLLFKMYQWWEGDIGGTWGTPWSFGVRVIGVDGAWGTQGLFGVQVIGVEGAGGTPGLFGVQVSGVDGKWGTPGTFGVQVSASGGTGGTPGSSGVQVIGVDGVWGTPGRLGYRSVVWVVSGVGGVQGTPGPFGVPVSGLGGPRGIRVDTPSTGAQQSLLQCTDGVKINELCSDHNAYLDTSPVSLGYWATLQVAYGALLHDLIYPKTMCLGLYQGTVVHGVQGTLSLARGTGYCCYKDTFQVVYQLLVMKNIAIWPCKEIAL</sequence>
<reference evidence="1" key="1">
    <citation type="submission" date="2023-03" db="EMBL/GenBank/DDBJ databases">
        <title>Massive genome expansion in bonnet fungi (Mycena s.s.) driven by repeated elements and novel gene families across ecological guilds.</title>
        <authorList>
            <consortium name="Lawrence Berkeley National Laboratory"/>
            <person name="Harder C.B."/>
            <person name="Miyauchi S."/>
            <person name="Viragh M."/>
            <person name="Kuo A."/>
            <person name="Thoen E."/>
            <person name="Andreopoulos B."/>
            <person name="Lu D."/>
            <person name="Skrede I."/>
            <person name="Drula E."/>
            <person name="Henrissat B."/>
            <person name="Morin E."/>
            <person name="Kohler A."/>
            <person name="Barry K."/>
            <person name="LaButti K."/>
            <person name="Morin E."/>
            <person name="Salamov A."/>
            <person name="Lipzen A."/>
            <person name="Mereny Z."/>
            <person name="Hegedus B."/>
            <person name="Baldrian P."/>
            <person name="Stursova M."/>
            <person name="Weitz H."/>
            <person name="Taylor A."/>
            <person name="Grigoriev I.V."/>
            <person name="Nagy L.G."/>
            <person name="Martin F."/>
            <person name="Kauserud H."/>
        </authorList>
    </citation>
    <scope>NUCLEOTIDE SEQUENCE</scope>
    <source>
        <strain evidence="1">CBHHK200</strain>
    </source>
</reference>
<dbReference type="AlphaFoldDB" id="A0AAD6T4R8"/>
<evidence type="ECO:0000313" key="2">
    <source>
        <dbReference type="Proteomes" id="UP001218188"/>
    </source>
</evidence>
<dbReference type="Proteomes" id="UP001218188">
    <property type="component" value="Unassembled WGS sequence"/>
</dbReference>
<organism evidence="1 2">
    <name type="scientific">Mycena alexandri</name>
    <dbReference type="NCBI Taxonomy" id="1745969"/>
    <lineage>
        <taxon>Eukaryota</taxon>
        <taxon>Fungi</taxon>
        <taxon>Dikarya</taxon>
        <taxon>Basidiomycota</taxon>
        <taxon>Agaricomycotina</taxon>
        <taxon>Agaricomycetes</taxon>
        <taxon>Agaricomycetidae</taxon>
        <taxon>Agaricales</taxon>
        <taxon>Marasmiineae</taxon>
        <taxon>Mycenaceae</taxon>
        <taxon>Mycena</taxon>
    </lineage>
</organism>
<accession>A0AAD6T4R8</accession>